<keyword evidence="3 4" id="KW-0238">DNA-binding</keyword>
<proteinExistence type="inferred from homology"/>
<evidence type="ECO:0000256" key="4">
    <source>
        <dbReference type="PROSITE-ProRule" id="PRU01091"/>
    </source>
</evidence>
<dbReference type="InterPro" id="IPR011990">
    <property type="entry name" value="TPR-like_helical_dom_sf"/>
</dbReference>
<keyword evidence="2" id="KW-0902">Two-component regulatory system</keyword>
<dbReference type="PROSITE" id="PS51755">
    <property type="entry name" value="OMPR_PHOB"/>
    <property type="match status" value="1"/>
</dbReference>
<evidence type="ECO:0000256" key="2">
    <source>
        <dbReference type="ARBA" id="ARBA00023012"/>
    </source>
</evidence>
<dbReference type="PANTHER" id="PTHR47691">
    <property type="entry name" value="REGULATOR-RELATED"/>
    <property type="match status" value="1"/>
</dbReference>
<dbReference type="InterPro" id="IPR058852">
    <property type="entry name" value="HTH_77"/>
</dbReference>
<feature type="domain" description="OmpR/PhoB-type" evidence="6">
    <location>
        <begin position="1"/>
        <end position="96"/>
    </location>
</feature>
<dbReference type="InterPro" id="IPR036388">
    <property type="entry name" value="WH-like_DNA-bd_sf"/>
</dbReference>
<comment type="similarity">
    <text evidence="1">Belongs to the AfsR/DnrI/RedD regulatory family.</text>
</comment>
<feature type="DNA-binding region" description="OmpR/PhoB-type" evidence="4">
    <location>
        <begin position="1"/>
        <end position="96"/>
    </location>
</feature>
<dbReference type="CDD" id="cd15831">
    <property type="entry name" value="BTAD"/>
    <property type="match status" value="1"/>
</dbReference>
<dbReference type="Gene3D" id="1.10.10.10">
    <property type="entry name" value="Winged helix-like DNA-binding domain superfamily/Winged helix DNA-binding domain"/>
    <property type="match status" value="1"/>
</dbReference>
<dbReference type="RefSeq" id="WP_345054992.1">
    <property type="nucleotide sequence ID" value="NZ_BAAAVM010000066.1"/>
</dbReference>
<evidence type="ECO:0000256" key="3">
    <source>
        <dbReference type="ARBA" id="ARBA00023125"/>
    </source>
</evidence>
<dbReference type="Proteomes" id="UP001500893">
    <property type="component" value="Unassembled WGS sequence"/>
</dbReference>
<dbReference type="SMART" id="SM01043">
    <property type="entry name" value="BTAD"/>
    <property type="match status" value="1"/>
</dbReference>
<gene>
    <name evidence="7" type="ORF">GCM10010521_45450</name>
</gene>
<dbReference type="Pfam" id="PF25872">
    <property type="entry name" value="HTH_77"/>
    <property type="match status" value="1"/>
</dbReference>
<reference evidence="8" key="1">
    <citation type="journal article" date="2019" name="Int. J. Syst. Evol. Microbiol.">
        <title>The Global Catalogue of Microorganisms (GCM) 10K type strain sequencing project: providing services to taxonomists for standard genome sequencing and annotation.</title>
        <authorList>
            <consortium name="The Broad Institute Genomics Platform"/>
            <consortium name="The Broad Institute Genome Sequencing Center for Infectious Disease"/>
            <person name="Wu L."/>
            <person name="Ma J."/>
        </authorList>
    </citation>
    <scope>NUCLEOTIDE SEQUENCE [LARGE SCALE GENOMIC DNA]</scope>
    <source>
        <strain evidence="8">JCM 11574</strain>
    </source>
</reference>
<evidence type="ECO:0000256" key="5">
    <source>
        <dbReference type="SAM" id="MobiDB-lite"/>
    </source>
</evidence>
<dbReference type="SUPFAM" id="SSF48452">
    <property type="entry name" value="TPR-like"/>
    <property type="match status" value="2"/>
</dbReference>
<dbReference type="PANTHER" id="PTHR47691:SF3">
    <property type="entry name" value="HTH-TYPE TRANSCRIPTIONAL REGULATOR RV0890C-RELATED"/>
    <property type="match status" value="1"/>
</dbReference>
<sequence length="1080" mass="115212">MRVVLLGPVQVRGHGDDADGVPPTAVSGTRLRMLCARLALEAGRVVSVDALVDGLWGEEPPAEAGNALQSLVSRLRRALGGAGRVESAAGGYRLTADEGVEVDAARFEELAAAGRKRCAEGRYDEAAAVLREALGLWQGEALADVREAPFAATAVTRLGDLRAAAAQDLFEAELRLGRHAEILPDLGAAAAADPLSERLAELRMRALWAAGRQSDALAAYEEIRERLADELGVDPSAALREIHLALLRGELERPVAARPQAAANRMPPRLTSFVGRERELSQLAALMAASRLVTIVGPGGAGKTRLSLEAVGRDRALERGRVWFVPLAGVGTPGQLADAVLGAVGSTDGALYDAGRPQGPAPVDRLAELLDIGDALLVLDNCEHLVESAAELAVRLLQRLPQLRILASSREALAVDGEALCHLGPLDVPAGAPEPAEAARSAAVRLFVDRAASVRPGFALDRATVGAVVEICRRLDGLPLALELAAAKLRSMGVGQIARRLDDRFRLLTSGSRTALPRQRTLLAVVEWSWDLLDEPERVLARRLSAFPGGATLAALEAVCADEVLPADDVLYTLDGLIEKSLADASDPGDGEPRYGMLETVRAYAAARLDDSGDDIADRFARYFLALAEDHEPRLRTGRQLDAIAVFDAEHPNLNHALRWAVDTGDGDLAARFVGALSWYWGVRGMSSQLDSALAELRALGDAPPRARSLIADVDSAGAREFHPAGLFLRISQLTVTDVESESPEDRLAESPEDRLARSLRSPDPWVRASAHLAYDFVLTERGDLRTGEASRLAALRGFEAVGDRWGLVMSLLPVGRDHSLRGEHAQAIATFERVVALSSELGTDDYLDLGRVRLARERRRSGDLAGARRDLEWAQAQARERGHRRLEANIVAGMANLYRREGDLAGADRVLDELESFVRGRSLPEGLARDLIVSTRMENRLAAGDADGARALLPEAAGGLLAQGAGAGLAWVAELLGGLLALEGDPAGAARSLGMSQVMRGAFDAGEPELRELAERLTGRLGERAYRAAFDEGAALARPDALHRLAEEVGRPVSSPCRRAPARRAPAPGPDGDHPAFLR</sequence>
<organism evidence="7 8">
    <name type="scientific">Streptomyces rameus</name>
    <dbReference type="NCBI Taxonomy" id="68261"/>
    <lineage>
        <taxon>Bacteria</taxon>
        <taxon>Bacillati</taxon>
        <taxon>Actinomycetota</taxon>
        <taxon>Actinomycetes</taxon>
        <taxon>Kitasatosporales</taxon>
        <taxon>Streptomycetaceae</taxon>
        <taxon>Streptomyces</taxon>
    </lineage>
</organism>
<dbReference type="SUPFAM" id="SSF46894">
    <property type="entry name" value="C-terminal effector domain of the bipartite response regulators"/>
    <property type="match status" value="1"/>
</dbReference>
<comment type="caution">
    <text evidence="7">The sequence shown here is derived from an EMBL/GenBank/DDBJ whole genome shotgun (WGS) entry which is preliminary data.</text>
</comment>
<dbReference type="EMBL" id="BAAAVM010000066">
    <property type="protein sequence ID" value="GAA3152630.1"/>
    <property type="molecule type" value="Genomic_DNA"/>
</dbReference>
<dbReference type="Pfam" id="PF03704">
    <property type="entry name" value="BTAD"/>
    <property type="match status" value="1"/>
</dbReference>
<dbReference type="SUPFAM" id="SSF52540">
    <property type="entry name" value="P-loop containing nucleoside triphosphate hydrolases"/>
    <property type="match status" value="1"/>
</dbReference>
<evidence type="ECO:0000313" key="7">
    <source>
        <dbReference type="EMBL" id="GAA3152630.1"/>
    </source>
</evidence>
<dbReference type="InterPro" id="IPR027417">
    <property type="entry name" value="P-loop_NTPase"/>
</dbReference>
<dbReference type="InterPro" id="IPR016032">
    <property type="entry name" value="Sig_transdc_resp-reg_C-effctor"/>
</dbReference>
<protein>
    <submittedName>
        <fullName evidence="7">BTAD domain-containing putative transcriptional regulator</fullName>
    </submittedName>
</protein>
<dbReference type="Pfam" id="PF00486">
    <property type="entry name" value="Trans_reg_C"/>
    <property type="match status" value="1"/>
</dbReference>
<dbReference type="Gene3D" id="1.25.40.10">
    <property type="entry name" value="Tetratricopeptide repeat domain"/>
    <property type="match status" value="2"/>
</dbReference>
<dbReference type="SMART" id="SM00862">
    <property type="entry name" value="Trans_reg_C"/>
    <property type="match status" value="1"/>
</dbReference>
<evidence type="ECO:0000256" key="1">
    <source>
        <dbReference type="ARBA" id="ARBA00005820"/>
    </source>
</evidence>
<name>A0ABP6NLJ7_9ACTN</name>
<dbReference type="InterPro" id="IPR005158">
    <property type="entry name" value="BTAD"/>
</dbReference>
<keyword evidence="8" id="KW-1185">Reference proteome</keyword>
<accession>A0ABP6NLJ7</accession>
<evidence type="ECO:0000259" key="6">
    <source>
        <dbReference type="PROSITE" id="PS51755"/>
    </source>
</evidence>
<evidence type="ECO:0000313" key="8">
    <source>
        <dbReference type="Proteomes" id="UP001500893"/>
    </source>
</evidence>
<dbReference type="InterPro" id="IPR001867">
    <property type="entry name" value="OmpR/PhoB-type_DNA-bd"/>
</dbReference>
<feature type="region of interest" description="Disordered" evidence="5">
    <location>
        <begin position="1050"/>
        <end position="1080"/>
    </location>
</feature>